<evidence type="ECO:0000256" key="1">
    <source>
        <dbReference type="SAM" id="MobiDB-lite"/>
    </source>
</evidence>
<dbReference type="AlphaFoldDB" id="A0A7S0G1X0"/>
<feature type="compositionally biased region" description="Basic residues" evidence="1">
    <location>
        <begin position="17"/>
        <end position="34"/>
    </location>
</feature>
<name>A0A7S0G1X0_9RHOD</name>
<protein>
    <submittedName>
        <fullName evidence="2">Uncharacterized protein</fullName>
    </submittedName>
</protein>
<organism evidence="2">
    <name type="scientific">Rhodosorus marinus</name>
    <dbReference type="NCBI Taxonomy" id="101924"/>
    <lineage>
        <taxon>Eukaryota</taxon>
        <taxon>Rhodophyta</taxon>
        <taxon>Stylonematophyceae</taxon>
        <taxon>Stylonematales</taxon>
        <taxon>Stylonemataceae</taxon>
        <taxon>Rhodosorus</taxon>
    </lineage>
</organism>
<proteinExistence type="predicted"/>
<reference evidence="2" key="1">
    <citation type="submission" date="2021-01" db="EMBL/GenBank/DDBJ databases">
        <authorList>
            <person name="Corre E."/>
            <person name="Pelletier E."/>
            <person name="Niang G."/>
            <person name="Scheremetjew M."/>
            <person name="Finn R."/>
            <person name="Kale V."/>
            <person name="Holt S."/>
            <person name="Cochrane G."/>
            <person name="Meng A."/>
            <person name="Brown T."/>
            <person name="Cohen L."/>
        </authorList>
    </citation>
    <scope>NUCLEOTIDE SEQUENCE</scope>
    <source>
        <strain evidence="2">UTEX LB 2760</strain>
    </source>
</reference>
<feature type="region of interest" description="Disordered" evidence="1">
    <location>
        <begin position="1"/>
        <end position="46"/>
    </location>
</feature>
<evidence type="ECO:0000313" key="2">
    <source>
        <dbReference type="EMBL" id="CAD8394504.1"/>
    </source>
</evidence>
<gene>
    <name evidence="2" type="ORF">RMAR0315_LOCUS4489</name>
</gene>
<accession>A0A7S0G1X0</accession>
<dbReference type="EMBL" id="HBEK01008244">
    <property type="protein sequence ID" value="CAD8394504.1"/>
    <property type="molecule type" value="Transcribed_RNA"/>
</dbReference>
<sequence>MEKRKGGRTGSSDSSGKRSKTKEKAKKGGTKRNGRVQGLRASSPNETRLVKEKLQMPVGGPVYGGFVQHTGETVRARESSWENVEHHPYVYASDSRGVYYPSPPAQHSYMLEGAGVSHAGKGCLCAYCDHSKAGKGWKNHAEPQGAVYLTKPLEYAHVCPVIVSDTRKMHQPMMHAPEAYDYPRGEQYQYPSQARTVSSRGPLPALTMDLFGDRISLLMTSEQYLSDVQAYGQPLIGLMRRSSCSGEANNPGQSFVPYSYGMGVQQCTDSMAVSAQE</sequence>